<organism evidence="1 2">
    <name type="scientific">Aspergillus granulosus</name>
    <dbReference type="NCBI Taxonomy" id="176169"/>
    <lineage>
        <taxon>Eukaryota</taxon>
        <taxon>Fungi</taxon>
        <taxon>Dikarya</taxon>
        <taxon>Ascomycota</taxon>
        <taxon>Pezizomycotina</taxon>
        <taxon>Eurotiomycetes</taxon>
        <taxon>Eurotiomycetidae</taxon>
        <taxon>Eurotiales</taxon>
        <taxon>Aspergillaceae</taxon>
        <taxon>Aspergillus</taxon>
        <taxon>Aspergillus subgen. Nidulantes</taxon>
    </lineage>
</organism>
<keyword evidence="2" id="KW-1185">Reference proteome</keyword>
<evidence type="ECO:0008006" key="3">
    <source>
        <dbReference type="Google" id="ProtNLM"/>
    </source>
</evidence>
<protein>
    <recommendedName>
        <fullName evidence="3">Secreted protein</fullName>
    </recommendedName>
</protein>
<accession>A0ABR4I0A0</accession>
<name>A0ABR4I0A0_9EURO</name>
<sequence>MSCSSPTCMASNLGLWIPVWPVHSRPLIVLGSDMNTAARCWWTREPSSSAMNLARLFRSFRNPVLSLVTHVFTHRQFKFSASSRWKLSIDMSLSLLRRTLSAIHPFHE</sequence>
<dbReference type="EMBL" id="JBFXLT010000005">
    <property type="protein sequence ID" value="KAL2821170.1"/>
    <property type="molecule type" value="Genomic_DNA"/>
</dbReference>
<reference evidence="1 2" key="1">
    <citation type="submission" date="2024-07" db="EMBL/GenBank/DDBJ databases">
        <title>Section-level genome sequencing and comparative genomics of Aspergillus sections Usti and Cavernicolus.</title>
        <authorList>
            <consortium name="Lawrence Berkeley National Laboratory"/>
            <person name="Nybo J.L."/>
            <person name="Vesth T.C."/>
            <person name="Theobald S."/>
            <person name="Frisvad J.C."/>
            <person name="Larsen T.O."/>
            <person name="Kjaerboelling I."/>
            <person name="Rothschild-Mancinelli K."/>
            <person name="Lyhne E.K."/>
            <person name="Kogle M.E."/>
            <person name="Barry K."/>
            <person name="Clum A."/>
            <person name="Na H."/>
            <person name="Ledsgaard L."/>
            <person name="Lin J."/>
            <person name="Lipzen A."/>
            <person name="Kuo A."/>
            <person name="Riley R."/>
            <person name="Mondo S."/>
            <person name="Labutti K."/>
            <person name="Haridas S."/>
            <person name="Pangalinan J."/>
            <person name="Salamov A.A."/>
            <person name="Simmons B.A."/>
            <person name="Magnuson J.K."/>
            <person name="Chen J."/>
            <person name="Drula E."/>
            <person name="Henrissat B."/>
            <person name="Wiebenga A."/>
            <person name="Lubbers R.J."/>
            <person name="Gomes A.C."/>
            <person name="Makela M.R."/>
            <person name="Stajich J."/>
            <person name="Grigoriev I.V."/>
            <person name="Mortensen U.H."/>
            <person name="De Vries R.P."/>
            <person name="Baker S.E."/>
            <person name="Andersen M.R."/>
        </authorList>
    </citation>
    <scope>NUCLEOTIDE SEQUENCE [LARGE SCALE GENOMIC DNA]</scope>
    <source>
        <strain evidence="1 2">CBS 588.65</strain>
    </source>
</reference>
<dbReference type="Proteomes" id="UP001610334">
    <property type="component" value="Unassembled WGS sequence"/>
</dbReference>
<proteinExistence type="predicted"/>
<comment type="caution">
    <text evidence="1">The sequence shown here is derived from an EMBL/GenBank/DDBJ whole genome shotgun (WGS) entry which is preliminary data.</text>
</comment>
<gene>
    <name evidence="1" type="ORF">BJX63DRAFT_379535</name>
</gene>
<evidence type="ECO:0000313" key="2">
    <source>
        <dbReference type="Proteomes" id="UP001610334"/>
    </source>
</evidence>
<evidence type="ECO:0000313" key="1">
    <source>
        <dbReference type="EMBL" id="KAL2821170.1"/>
    </source>
</evidence>